<comment type="caution">
    <text evidence="2">The sequence shown here is derived from an EMBL/GenBank/DDBJ whole genome shotgun (WGS) entry which is preliminary data.</text>
</comment>
<organism evidence="2 3">
    <name type="scientific">Beauveria bassiana</name>
    <name type="common">White muscardine disease fungus</name>
    <name type="synonym">Tritirachium shiotae</name>
    <dbReference type="NCBI Taxonomy" id="176275"/>
    <lineage>
        <taxon>Eukaryota</taxon>
        <taxon>Fungi</taxon>
        <taxon>Dikarya</taxon>
        <taxon>Ascomycota</taxon>
        <taxon>Pezizomycotina</taxon>
        <taxon>Sordariomycetes</taxon>
        <taxon>Hypocreomycetidae</taxon>
        <taxon>Hypocreales</taxon>
        <taxon>Cordycipitaceae</taxon>
        <taxon>Beauveria</taxon>
    </lineage>
</organism>
<evidence type="ECO:0000256" key="1">
    <source>
        <dbReference type="SAM" id="MobiDB-lite"/>
    </source>
</evidence>
<gene>
    <name evidence="2" type="ORF">BB8028_0003g02720</name>
</gene>
<evidence type="ECO:0000313" key="3">
    <source>
        <dbReference type="Proteomes" id="UP000237441"/>
    </source>
</evidence>
<protein>
    <submittedName>
        <fullName evidence="2">Uncharacterized protein</fullName>
    </submittedName>
</protein>
<feature type="region of interest" description="Disordered" evidence="1">
    <location>
        <begin position="32"/>
        <end position="88"/>
    </location>
</feature>
<dbReference type="AlphaFoldDB" id="A0A2S7Y631"/>
<evidence type="ECO:0000313" key="2">
    <source>
        <dbReference type="EMBL" id="PQK11648.1"/>
    </source>
</evidence>
<dbReference type="EMBL" id="JRHA01000003">
    <property type="protein sequence ID" value="PQK11648.1"/>
    <property type="molecule type" value="Genomic_DNA"/>
</dbReference>
<sequence>MLPSSMPKTIAGRIARFLSMVYARTCHLPSQPQAEALGPSGSTHPKAKIAKCSSRTNVGVSMQRWSSRVARARTSRPTPSDAPRTEAVSKVKSGFPRWGICILGGFLKYIFPEKHGESHGLLYLPG</sequence>
<feature type="compositionally biased region" description="Polar residues" evidence="1">
    <location>
        <begin position="53"/>
        <end position="66"/>
    </location>
</feature>
<name>A0A2S7Y631_BEABA</name>
<dbReference type="Proteomes" id="UP000237441">
    <property type="component" value="Unassembled WGS sequence"/>
</dbReference>
<reference evidence="2 3" key="1">
    <citation type="submission" date="2016-07" db="EMBL/GenBank/DDBJ databases">
        <title>Comparative genomics of the entomopathogenic fungus Beauveria bassiana.</title>
        <authorList>
            <person name="Valero Jimenez C.A."/>
            <person name="Zwaan B.J."/>
            <person name="Van Kan J.A."/>
            <person name="Takken W."/>
            <person name="Debets A.J."/>
            <person name="Schoustra S.E."/>
            <person name="Koenraadt C.J."/>
        </authorList>
    </citation>
    <scope>NUCLEOTIDE SEQUENCE [LARGE SCALE GENOMIC DNA]</scope>
    <source>
        <strain evidence="2 3">ARSEF 8028</strain>
    </source>
</reference>
<accession>A0A2S7Y631</accession>
<proteinExistence type="predicted"/>